<accession>A0AA37JE78</accession>
<comment type="caution">
    <text evidence="1">The sequence shown here is derived from an EMBL/GenBank/DDBJ whole genome shotgun (WGS) entry which is preliminary data.</text>
</comment>
<evidence type="ECO:0000313" key="1">
    <source>
        <dbReference type="EMBL" id="GKG99989.1"/>
    </source>
</evidence>
<organism evidence="1 2">
    <name type="scientific">Hungatella hathewayi</name>
    <dbReference type="NCBI Taxonomy" id="154046"/>
    <lineage>
        <taxon>Bacteria</taxon>
        <taxon>Bacillati</taxon>
        <taxon>Bacillota</taxon>
        <taxon>Clostridia</taxon>
        <taxon>Lachnospirales</taxon>
        <taxon>Lachnospiraceae</taxon>
        <taxon>Hungatella</taxon>
    </lineage>
</organism>
<proteinExistence type="predicted"/>
<dbReference type="EMBL" id="BQNJ01000001">
    <property type="protein sequence ID" value="GKG99989.1"/>
    <property type="molecule type" value="Genomic_DNA"/>
</dbReference>
<dbReference type="Proteomes" id="UP001055091">
    <property type="component" value="Unassembled WGS sequence"/>
</dbReference>
<evidence type="ECO:0000313" key="2">
    <source>
        <dbReference type="Proteomes" id="UP001055091"/>
    </source>
</evidence>
<dbReference type="AlphaFoldDB" id="A0AA37JE78"/>
<reference evidence="1" key="1">
    <citation type="submission" date="2022-01" db="EMBL/GenBank/DDBJ databases">
        <title>Novel bile acid biosynthetic pathways are enriched in the microbiome of centenarians.</title>
        <authorList>
            <person name="Sato Y."/>
            <person name="Atarashi K."/>
            <person name="Plichta R.D."/>
            <person name="Arai Y."/>
            <person name="Sasajima S."/>
            <person name="Kearney M.S."/>
            <person name="Suda W."/>
            <person name="Takeshita K."/>
            <person name="Sasaki T."/>
            <person name="Okamoto S."/>
            <person name="Skelly N.A."/>
            <person name="Okamura Y."/>
            <person name="Vlamakis H."/>
            <person name="Li Y."/>
            <person name="Tanoue T."/>
            <person name="Takei H."/>
            <person name="Nittono H."/>
            <person name="Narushima S."/>
            <person name="Irie J."/>
            <person name="Itoh H."/>
            <person name="Moriya K."/>
            <person name="Sugiura Y."/>
            <person name="Suematsu M."/>
            <person name="Moritoki N."/>
            <person name="Shibata S."/>
            <person name="Littman R.D."/>
            <person name="Fischbach A.M."/>
            <person name="Uwamino Y."/>
            <person name="Inoue T."/>
            <person name="Honda A."/>
            <person name="Hattori M."/>
            <person name="Murai T."/>
            <person name="Xavier J.R."/>
            <person name="Hirose N."/>
            <person name="Honda K."/>
        </authorList>
    </citation>
    <scope>NUCLEOTIDE SEQUENCE</scope>
    <source>
        <strain evidence="1">CE91-St55</strain>
    </source>
</reference>
<name>A0AA37JE78_9FIRM</name>
<protein>
    <submittedName>
        <fullName evidence="1">Uncharacterized protein</fullName>
    </submittedName>
</protein>
<sequence>MALRERRIPFELSADPFYSESNLHYFDKKMEDYKAGRLNFSEHELIEE</sequence>
<gene>
    <name evidence="1" type="ORF">CE91St55_19710</name>
</gene>